<evidence type="ECO:0000313" key="2">
    <source>
        <dbReference type="EMBL" id="HIR39014.1"/>
    </source>
</evidence>
<proteinExistence type="predicted"/>
<sequence length="133" mass="13352">MQLLLILALILYGGKGGNAKLLNELKPLIESVGGEEVKEAFRNAEELESVISAFGGLGTADGASGGNGDDSRAGSGGMSADAGSAAAGHAPGRGEETGDNTGNNFPLAPVAGIADREILYRLVQYFSQNSAGA</sequence>
<evidence type="ECO:0000256" key="1">
    <source>
        <dbReference type="SAM" id="MobiDB-lite"/>
    </source>
</evidence>
<gene>
    <name evidence="2" type="ORF">IAB90_01395</name>
</gene>
<evidence type="ECO:0000313" key="3">
    <source>
        <dbReference type="Proteomes" id="UP000824179"/>
    </source>
</evidence>
<protein>
    <submittedName>
        <fullName evidence="2">Uncharacterized protein</fullName>
    </submittedName>
</protein>
<dbReference type="Proteomes" id="UP000824179">
    <property type="component" value="Unassembled WGS sequence"/>
</dbReference>
<accession>A0A9D1DB89</accession>
<feature type="region of interest" description="Disordered" evidence="1">
    <location>
        <begin position="58"/>
        <end position="104"/>
    </location>
</feature>
<name>A0A9D1DB89_9FIRM</name>
<reference evidence="2" key="2">
    <citation type="journal article" date="2021" name="PeerJ">
        <title>Extensive microbial diversity within the chicken gut microbiome revealed by metagenomics and culture.</title>
        <authorList>
            <person name="Gilroy R."/>
            <person name="Ravi A."/>
            <person name="Getino M."/>
            <person name="Pursley I."/>
            <person name="Horton D.L."/>
            <person name="Alikhan N.F."/>
            <person name="Baker D."/>
            <person name="Gharbi K."/>
            <person name="Hall N."/>
            <person name="Watson M."/>
            <person name="Adriaenssens E.M."/>
            <person name="Foster-Nyarko E."/>
            <person name="Jarju S."/>
            <person name="Secka A."/>
            <person name="Antonio M."/>
            <person name="Oren A."/>
            <person name="Chaudhuri R.R."/>
            <person name="La Ragione R."/>
            <person name="Hildebrand F."/>
            <person name="Pallen M.J."/>
        </authorList>
    </citation>
    <scope>NUCLEOTIDE SEQUENCE</scope>
    <source>
        <strain evidence="2">ChiW25-3613</strain>
    </source>
</reference>
<organism evidence="2 3">
    <name type="scientific">Candidatus Coproplasma stercoripullorum</name>
    <dbReference type="NCBI Taxonomy" id="2840751"/>
    <lineage>
        <taxon>Bacteria</taxon>
        <taxon>Bacillati</taxon>
        <taxon>Bacillota</taxon>
        <taxon>Clostridia</taxon>
        <taxon>Eubacteriales</taxon>
        <taxon>Candidatus Coproplasma</taxon>
    </lineage>
</organism>
<reference evidence="2" key="1">
    <citation type="submission" date="2020-10" db="EMBL/GenBank/DDBJ databases">
        <authorList>
            <person name="Gilroy R."/>
        </authorList>
    </citation>
    <scope>NUCLEOTIDE SEQUENCE</scope>
    <source>
        <strain evidence="2">ChiW25-3613</strain>
    </source>
</reference>
<feature type="compositionally biased region" description="Low complexity" evidence="1">
    <location>
        <begin position="78"/>
        <end position="90"/>
    </location>
</feature>
<dbReference type="EMBL" id="DVHB01000028">
    <property type="protein sequence ID" value="HIR39014.1"/>
    <property type="molecule type" value="Genomic_DNA"/>
</dbReference>
<comment type="caution">
    <text evidence="2">The sequence shown here is derived from an EMBL/GenBank/DDBJ whole genome shotgun (WGS) entry which is preliminary data.</text>
</comment>
<feature type="compositionally biased region" description="Gly residues" evidence="1">
    <location>
        <begin position="58"/>
        <end position="68"/>
    </location>
</feature>
<dbReference type="AlphaFoldDB" id="A0A9D1DB89"/>